<dbReference type="InterPro" id="IPR004045">
    <property type="entry name" value="Glutathione_S-Trfase_N"/>
</dbReference>
<dbReference type="InterPro" id="IPR040079">
    <property type="entry name" value="Glutathione_S-Trfase"/>
</dbReference>
<dbReference type="GO" id="GO:0005737">
    <property type="term" value="C:cytoplasm"/>
    <property type="evidence" value="ECO:0007669"/>
    <property type="project" value="TreeGrafter"/>
</dbReference>
<gene>
    <name evidence="8" type="ORF">AURANDRAFT_70385</name>
</gene>
<dbReference type="InterPro" id="IPR036433">
    <property type="entry name" value="EF1B_G_C_sf"/>
</dbReference>
<dbReference type="RefSeq" id="XP_009040775.1">
    <property type="nucleotide sequence ID" value="XM_009042527.1"/>
</dbReference>
<dbReference type="SUPFAM" id="SSF47616">
    <property type="entry name" value="GST C-terminal domain-like"/>
    <property type="match status" value="1"/>
</dbReference>
<dbReference type="KEGG" id="aaf:AURANDRAFT_70385"/>
<name>F0YK49_AURAN</name>
<organism evidence="9">
    <name type="scientific">Aureococcus anophagefferens</name>
    <name type="common">Harmful bloom alga</name>
    <dbReference type="NCBI Taxonomy" id="44056"/>
    <lineage>
        <taxon>Eukaryota</taxon>
        <taxon>Sar</taxon>
        <taxon>Stramenopiles</taxon>
        <taxon>Ochrophyta</taxon>
        <taxon>Pelagophyceae</taxon>
        <taxon>Pelagomonadales</taxon>
        <taxon>Pelagomonadaceae</taxon>
        <taxon>Aureococcus</taxon>
    </lineage>
</organism>
<dbReference type="OMA" id="VQWATEN"/>
<dbReference type="CDD" id="cd03044">
    <property type="entry name" value="GST_N_EF1Bgamma"/>
    <property type="match status" value="1"/>
</dbReference>
<dbReference type="InterPro" id="IPR001662">
    <property type="entry name" value="EF1B_G_C"/>
</dbReference>
<feature type="domain" description="GST C-terminal" evidence="7">
    <location>
        <begin position="86"/>
        <end position="218"/>
    </location>
</feature>
<dbReference type="PROSITE" id="PS50405">
    <property type="entry name" value="GST_CTER"/>
    <property type="match status" value="1"/>
</dbReference>
<dbReference type="SUPFAM" id="SSF52833">
    <property type="entry name" value="Thioredoxin-like"/>
    <property type="match status" value="1"/>
</dbReference>
<dbReference type="FunCoup" id="F0YK49">
    <property type="interactions" value="427"/>
</dbReference>
<dbReference type="FunFam" id="1.20.1050.10:FF:000006">
    <property type="entry name" value="Elongation factor 1 gamma"/>
    <property type="match status" value="1"/>
</dbReference>
<dbReference type="PANTHER" id="PTHR43986">
    <property type="entry name" value="ELONGATION FACTOR 1-GAMMA"/>
    <property type="match status" value="1"/>
</dbReference>
<dbReference type="Pfam" id="PF00647">
    <property type="entry name" value="EF1G"/>
    <property type="match status" value="1"/>
</dbReference>
<dbReference type="eggNOG" id="KOG1627">
    <property type="taxonomic scope" value="Eukaryota"/>
</dbReference>
<dbReference type="Proteomes" id="UP000002729">
    <property type="component" value="Unassembled WGS sequence"/>
</dbReference>
<evidence type="ECO:0000313" key="8">
    <source>
        <dbReference type="EMBL" id="EGB04522.1"/>
    </source>
</evidence>
<evidence type="ECO:0008006" key="10">
    <source>
        <dbReference type="Google" id="ProtNLM"/>
    </source>
</evidence>
<dbReference type="PANTHER" id="PTHR43986:SF1">
    <property type="entry name" value="ELONGATION FACTOR 1-GAMMA"/>
    <property type="match status" value="1"/>
</dbReference>
<dbReference type="Pfam" id="PF02798">
    <property type="entry name" value="GST_N"/>
    <property type="match status" value="1"/>
</dbReference>
<evidence type="ECO:0000256" key="1">
    <source>
        <dbReference type="ARBA" id="ARBA00022768"/>
    </source>
</evidence>
<dbReference type="InterPro" id="IPR050802">
    <property type="entry name" value="EF-GSTs"/>
</dbReference>
<dbReference type="eggNOG" id="KOG0867">
    <property type="taxonomic scope" value="Eukaryota"/>
</dbReference>
<keyword evidence="1 3" id="KW-0251">Elongation factor</keyword>
<dbReference type="GeneID" id="20227765"/>
<dbReference type="Gene3D" id="1.20.1050.10">
    <property type="match status" value="1"/>
</dbReference>
<evidence type="ECO:0000256" key="3">
    <source>
        <dbReference type="PROSITE-ProRule" id="PRU00519"/>
    </source>
</evidence>
<feature type="compositionally biased region" description="Basic and acidic residues" evidence="4">
    <location>
        <begin position="230"/>
        <end position="260"/>
    </location>
</feature>
<dbReference type="FunFam" id="3.40.30.10:FF:000148">
    <property type="entry name" value="Elongation factor 1B gamma"/>
    <property type="match status" value="1"/>
</dbReference>
<dbReference type="InterPro" id="IPR036282">
    <property type="entry name" value="Glutathione-S-Trfase_C_sf"/>
</dbReference>
<dbReference type="PROSITE" id="PS50404">
    <property type="entry name" value="GST_NTER"/>
    <property type="match status" value="1"/>
</dbReference>
<evidence type="ECO:0000256" key="4">
    <source>
        <dbReference type="SAM" id="MobiDB-lite"/>
    </source>
</evidence>
<evidence type="ECO:0000259" key="6">
    <source>
        <dbReference type="PROSITE" id="PS50404"/>
    </source>
</evidence>
<evidence type="ECO:0000259" key="5">
    <source>
        <dbReference type="PROSITE" id="PS50040"/>
    </source>
</evidence>
<dbReference type="InterPro" id="IPR010987">
    <property type="entry name" value="Glutathione-S-Trfase_C-like"/>
</dbReference>
<reference evidence="8 9" key="1">
    <citation type="journal article" date="2011" name="Proc. Natl. Acad. Sci. U.S.A.">
        <title>Niche of harmful alga Aureococcus anophagefferens revealed through ecogenomics.</title>
        <authorList>
            <person name="Gobler C.J."/>
            <person name="Berry D.L."/>
            <person name="Dyhrman S.T."/>
            <person name="Wilhelm S.W."/>
            <person name="Salamov A."/>
            <person name="Lobanov A.V."/>
            <person name="Zhang Y."/>
            <person name="Collier J.L."/>
            <person name="Wurch L.L."/>
            <person name="Kustka A.B."/>
            <person name="Dill B.D."/>
            <person name="Shah M."/>
            <person name="VerBerkmoes N.C."/>
            <person name="Kuo A."/>
            <person name="Terry A."/>
            <person name="Pangilinan J."/>
            <person name="Lindquist E.A."/>
            <person name="Lucas S."/>
            <person name="Paulsen I.T."/>
            <person name="Hattenrath-Lehmann T.K."/>
            <person name="Talmage S.C."/>
            <person name="Walker E.A."/>
            <person name="Koch F."/>
            <person name="Burson A.M."/>
            <person name="Marcoval M.A."/>
            <person name="Tang Y.Z."/>
            <person name="Lecleir G.R."/>
            <person name="Coyne K.J."/>
            <person name="Berg G.M."/>
            <person name="Bertrand E.M."/>
            <person name="Saito M.A."/>
            <person name="Gladyshev V.N."/>
            <person name="Grigoriev I.V."/>
        </authorList>
    </citation>
    <scope>NUCLEOTIDE SEQUENCE [LARGE SCALE GENOMIC DNA]</scope>
    <source>
        <strain evidence="9">CCMP 1984</strain>
    </source>
</reference>
<dbReference type="CDD" id="cd03181">
    <property type="entry name" value="GST_C_EF1Bgamma_like"/>
    <property type="match status" value="1"/>
</dbReference>
<dbReference type="PROSITE" id="PS50040">
    <property type="entry name" value="EF1G_C"/>
    <property type="match status" value="1"/>
</dbReference>
<evidence type="ECO:0000259" key="7">
    <source>
        <dbReference type="PROSITE" id="PS50405"/>
    </source>
</evidence>
<keyword evidence="2 3" id="KW-0648">Protein biosynthesis</keyword>
<dbReference type="SFLD" id="SFLDG00358">
    <property type="entry name" value="Main_(cytGST)"/>
    <property type="match status" value="1"/>
</dbReference>
<sequence length="421" mass="47929">MTLQLYTYPGNFRAFKALVAAEYVGVDIDVPDFDMEKTAKTPSFLAMSPMGKVPVLKTPQGAIFESNAIARYVARLRKDSEIYGRTFYESALIDSWVDFCAHELELPCTMWVYPIIGYMPFNAAASAKAKEHVTDALDSLERHLVDKTYIVGDAITLADITLVSALVYPAKLAMDKLFRARFPNVFRWFDLCVHQPQFVAVIGDVALADKKGKKDKSNKGSDANISVENASRDKKEKLPKKEKAKVEQLTEPKPEKKKDHPLKILDKEEPSEFVGDVWKKVYSNNPPDVWKKQFWEMYDPKGWSLWVCRFKYNHENEKQFMCANAIGGFVQRSDAVRKWAFGAMFVTGSEQDLPIEISGVWLMRGQSVEHLKDANDDALCYTWTKIDHTSQEMMDFVAEYWAADVDGYLEGKLVTDGKVFK</sequence>
<dbReference type="InterPro" id="IPR004046">
    <property type="entry name" value="GST_C"/>
</dbReference>
<dbReference type="GO" id="GO:0005634">
    <property type="term" value="C:nucleus"/>
    <property type="evidence" value="ECO:0007669"/>
    <property type="project" value="TreeGrafter"/>
</dbReference>
<dbReference type="Gene3D" id="3.40.30.10">
    <property type="entry name" value="Glutaredoxin"/>
    <property type="match status" value="1"/>
</dbReference>
<feature type="domain" description="GST N-terminal" evidence="6">
    <location>
        <begin position="1"/>
        <end position="81"/>
    </location>
</feature>
<keyword evidence="9" id="KW-1185">Reference proteome</keyword>
<accession>F0YK49</accession>
<dbReference type="InParanoid" id="F0YK49"/>
<dbReference type="SFLD" id="SFLDS00019">
    <property type="entry name" value="Glutathione_Transferase_(cytos"/>
    <property type="match status" value="1"/>
</dbReference>
<dbReference type="GO" id="GO:0003746">
    <property type="term" value="F:translation elongation factor activity"/>
    <property type="evidence" value="ECO:0007669"/>
    <property type="project" value="UniProtKB-UniRule"/>
</dbReference>
<dbReference type="OrthoDB" id="249703at2759"/>
<protein>
    <recommendedName>
        <fullName evidence="10">Elongation factor 1-gamma</fullName>
    </recommendedName>
</protein>
<dbReference type="Gene3D" id="3.30.70.1010">
    <property type="entry name" value="Translation elongation factor EF1B, gamma chain, conserved domain"/>
    <property type="match status" value="1"/>
</dbReference>
<dbReference type="AlphaFoldDB" id="F0YK49"/>
<dbReference type="SMART" id="SM01183">
    <property type="entry name" value="EF1G"/>
    <property type="match status" value="1"/>
</dbReference>
<feature type="domain" description="EF-1-gamma C-terminal" evidence="5">
    <location>
        <begin position="258"/>
        <end position="421"/>
    </location>
</feature>
<dbReference type="InterPro" id="IPR036249">
    <property type="entry name" value="Thioredoxin-like_sf"/>
</dbReference>
<dbReference type="SUPFAM" id="SSF89942">
    <property type="entry name" value="eEF1-gamma domain"/>
    <property type="match status" value="1"/>
</dbReference>
<evidence type="ECO:0000256" key="2">
    <source>
        <dbReference type="ARBA" id="ARBA00022917"/>
    </source>
</evidence>
<feature type="region of interest" description="Disordered" evidence="4">
    <location>
        <begin position="212"/>
        <end position="260"/>
    </location>
</feature>
<dbReference type="Pfam" id="PF00043">
    <property type="entry name" value="GST_C"/>
    <property type="match status" value="1"/>
</dbReference>
<evidence type="ECO:0000313" key="9">
    <source>
        <dbReference type="Proteomes" id="UP000002729"/>
    </source>
</evidence>
<dbReference type="EMBL" id="GL833150">
    <property type="protein sequence ID" value="EGB04522.1"/>
    <property type="molecule type" value="Genomic_DNA"/>
</dbReference>
<proteinExistence type="predicted"/>